<evidence type="ECO:0000256" key="1">
    <source>
        <dbReference type="SAM" id="MobiDB-lite"/>
    </source>
</evidence>
<dbReference type="SUPFAM" id="SSF51261">
    <property type="entry name" value="Duplicated hybrid motif"/>
    <property type="match status" value="1"/>
</dbReference>
<gene>
    <name evidence="4" type="ORF">ACFFQ6_08910</name>
</gene>
<feature type="signal peptide" evidence="2">
    <location>
        <begin position="1"/>
        <end position="39"/>
    </location>
</feature>
<feature type="domain" description="LysM" evidence="3">
    <location>
        <begin position="223"/>
        <end position="268"/>
    </location>
</feature>
<dbReference type="InterPro" id="IPR036779">
    <property type="entry name" value="LysM_dom_sf"/>
</dbReference>
<sequence>MSKHRKHKPSNTKRFIALTAGVSALVGAGAVANAGTAGAQGWSASCGWEWPVGGSLSQGYHAGHDGVDFAVSVGTTLYAPTSGTISVAGPNDPGGYGTYIQLEADTGEQIQMGHLSDTWVGVGQHVEVGDEIGATGNTGSSTGPHLHLRIHSGGAVDPMAFLSSVGACDTGSSIVPAAAPAPAPEAAIESAPEPASAPVVEPVSSESAPAESIPETESRVSGEEVIVAAGDTLSGLGAERGLSWQQVWDMNPHIVDPDQIFVGDVINL</sequence>
<dbReference type="PROSITE" id="PS51782">
    <property type="entry name" value="LYSM"/>
    <property type="match status" value="1"/>
</dbReference>
<feature type="chain" id="PRO_5046476431" evidence="2">
    <location>
        <begin position="40"/>
        <end position="268"/>
    </location>
</feature>
<dbReference type="PANTHER" id="PTHR21666:SF270">
    <property type="entry name" value="MUREIN HYDROLASE ACTIVATOR ENVC"/>
    <property type="match status" value="1"/>
</dbReference>
<reference evidence="4 5" key="1">
    <citation type="submission" date="2024-09" db="EMBL/GenBank/DDBJ databases">
        <authorList>
            <person name="Sun Q."/>
            <person name="Mori K."/>
        </authorList>
    </citation>
    <scope>NUCLEOTIDE SEQUENCE [LARGE SCALE GENOMIC DNA]</scope>
    <source>
        <strain evidence="4 5">JCM 11411</strain>
    </source>
</reference>
<evidence type="ECO:0000256" key="2">
    <source>
        <dbReference type="SAM" id="SignalP"/>
    </source>
</evidence>
<dbReference type="PANTHER" id="PTHR21666">
    <property type="entry name" value="PEPTIDASE-RELATED"/>
    <property type="match status" value="1"/>
</dbReference>
<organism evidence="4 5">
    <name type="scientific">Rhodococcus baikonurensis</name>
    <dbReference type="NCBI Taxonomy" id="172041"/>
    <lineage>
        <taxon>Bacteria</taxon>
        <taxon>Bacillati</taxon>
        <taxon>Actinomycetota</taxon>
        <taxon>Actinomycetes</taxon>
        <taxon>Mycobacteriales</taxon>
        <taxon>Nocardiaceae</taxon>
        <taxon>Rhodococcus</taxon>
        <taxon>Rhodococcus erythropolis group</taxon>
    </lineage>
</organism>
<feature type="compositionally biased region" description="Low complexity" evidence="1">
    <location>
        <begin position="185"/>
        <end position="215"/>
    </location>
</feature>
<evidence type="ECO:0000259" key="3">
    <source>
        <dbReference type="PROSITE" id="PS51782"/>
    </source>
</evidence>
<dbReference type="Pfam" id="PF01551">
    <property type="entry name" value="Peptidase_M23"/>
    <property type="match status" value="1"/>
</dbReference>
<evidence type="ECO:0000313" key="4">
    <source>
        <dbReference type="EMBL" id="MFB9779798.1"/>
    </source>
</evidence>
<dbReference type="Pfam" id="PF01476">
    <property type="entry name" value="LysM"/>
    <property type="match status" value="1"/>
</dbReference>
<name>A0ABV5XBG2_9NOCA</name>
<keyword evidence="2" id="KW-0732">Signal</keyword>
<keyword evidence="5" id="KW-1185">Reference proteome</keyword>
<dbReference type="EMBL" id="JBHMAS010000018">
    <property type="protein sequence ID" value="MFB9779798.1"/>
    <property type="molecule type" value="Genomic_DNA"/>
</dbReference>
<dbReference type="InterPro" id="IPR018392">
    <property type="entry name" value="LysM"/>
</dbReference>
<dbReference type="Gene3D" id="2.70.70.10">
    <property type="entry name" value="Glucose Permease (Domain IIA)"/>
    <property type="match status" value="1"/>
</dbReference>
<dbReference type="SUPFAM" id="SSF54106">
    <property type="entry name" value="LysM domain"/>
    <property type="match status" value="1"/>
</dbReference>
<accession>A0ABV5XBG2</accession>
<comment type="caution">
    <text evidence="4">The sequence shown here is derived from an EMBL/GenBank/DDBJ whole genome shotgun (WGS) entry which is preliminary data.</text>
</comment>
<protein>
    <submittedName>
        <fullName evidence="4">Peptidoglycan DD-metalloendopeptidase family protein</fullName>
    </submittedName>
</protein>
<evidence type="ECO:0000313" key="5">
    <source>
        <dbReference type="Proteomes" id="UP001589587"/>
    </source>
</evidence>
<dbReference type="InterPro" id="IPR050570">
    <property type="entry name" value="Cell_wall_metabolism_enzyme"/>
</dbReference>
<dbReference type="RefSeq" id="WP_378374354.1">
    <property type="nucleotide sequence ID" value="NZ_JBHMAS010000018.1"/>
</dbReference>
<dbReference type="CDD" id="cd00118">
    <property type="entry name" value="LysM"/>
    <property type="match status" value="1"/>
</dbReference>
<dbReference type="Gene3D" id="3.10.350.10">
    <property type="entry name" value="LysM domain"/>
    <property type="match status" value="1"/>
</dbReference>
<feature type="region of interest" description="Disordered" evidence="1">
    <location>
        <begin position="185"/>
        <end position="221"/>
    </location>
</feature>
<proteinExistence type="predicted"/>
<dbReference type="Proteomes" id="UP001589587">
    <property type="component" value="Unassembled WGS sequence"/>
</dbReference>
<dbReference type="InterPro" id="IPR016047">
    <property type="entry name" value="M23ase_b-sheet_dom"/>
</dbReference>
<dbReference type="InterPro" id="IPR011055">
    <property type="entry name" value="Dup_hybrid_motif"/>
</dbReference>
<dbReference type="CDD" id="cd12797">
    <property type="entry name" value="M23_peptidase"/>
    <property type="match status" value="1"/>
</dbReference>